<evidence type="ECO:0000256" key="1">
    <source>
        <dbReference type="SAM" id="SignalP"/>
    </source>
</evidence>
<keyword evidence="3" id="KW-1185">Reference proteome</keyword>
<feature type="signal peptide" evidence="1">
    <location>
        <begin position="1"/>
        <end position="19"/>
    </location>
</feature>
<dbReference type="InterPro" id="IPR032675">
    <property type="entry name" value="LRR_dom_sf"/>
</dbReference>
<reference evidence="2" key="1">
    <citation type="submission" date="2022-01" db="EMBL/GenBank/DDBJ databases">
        <title>Comparative genomics reveals a dynamic genome evolution in the ectomycorrhizal milk-cap (Lactarius) mushrooms.</title>
        <authorList>
            <consortium name="DOE Joint Genome Institute"/>
            <person name="Lebreton A."/>
            <person name="Tang N."/>
            <person name="Kuo A."/>
            <person name="LaButti K."/>
            <person name="Drula E."/>
            <person name="Barry K."/>
            <person name="Clum A."/>
            <person name="Lipzen A."/>
            <person name="Mousain D."/>
            <person name="Ng V."/>
            <person name="Wang R."/>
            <person name="Wang X."/>
            <person name="Dai Y."/>
            <person name="Henrissat B."/>
            <person name="Grigoriev I.V."/>
            <person name="Guerin-Laguette A."/>
            <person name="Yu F."/>
            <person name="Martin F.M."/>
        </authorList>
    </citation>
    <scope>NUCLEOTIDE SEQUENCE</scope>
    <source>
        <strain evidence="2">QP</strain>
    </source>
</reference>
<dbReference type="InterPro" id="IPR036047">
    <property type="entry name" value="F-box-like_dom_sf"/>
</dbReference>
<dbReference type="EMBL" id="JAKELL010000010">
    <property type="protein sequence ID" value="KAH8995904.1"/>
    <property type="molecule type" value="Genomic_DNA"/>
</dbReference>
<evidence type="ECO:0008006" key="4">
    <source>
        <dbReference type="Google" id="ProtNLM"/>
    </source>
</evidence>
<protein>
    <recommendedName>
        <fullName evidence="4">F-box domain-containing protein</fullName>
    </recommendedName>
</protein>
<accession>A0AAD4QFU9</accession>
<name>A0AAD4QFU9_9AGAM</name>
<proteinExistence type="predicted"/>
<feature type="chain" id="PRO_5042220242" description="F-box domain-containing protein" evidence="1">
    <location>
        <begin position="20"/>
        <end position="345"/>
    </location>
</feature>
<organism evidence="2 3">
    <name type="scientific">Lactarius akahatsu</name>
    <dbReference type="NCBI Taxonomy" id="416441"/>
    <lineage>
        <taxon>Eukaryota</taxon>
        <taxon>Fungi</taxon>
        <taxon>Dikarya</taxon>
        <taxon>Basidiomycota</taxon>
        <taxon>Agaricomycotina</taxon>
        <taxon>Agaricomycetes</taxon>
        <taxon>Russulales</taxon>
        <taxon>Russulaceae</taxon>
        <taxon>Lactarius</taxon>
    </lineage>
</organism>
<comment type="caution">
    <text evidence="2">The sequence shown here is derived from an EMBL/GenBank/DDBJ whole genome shotgun (WGS) entry which is preliminary data.</text>
</comment>
<dbReference type="SUPFAM" id="SSF81383">
    <property type="entry name" value="F-box domain"/>
    <property type="match status" value="1"/>
</dbReference>
<keyword evidence="1" id="KW-0732">Signal</keyword>
<dbReference type="Proteomes" id="UP001201163">
    <property type="component" value="Unassembled WGS sequence"/>
</dbReference>
<gene>
    <name evidence="2" type="ORF">EDB92DRAFT_1942794</name>
</gene>
<evidence type="ECO:0000313" key="3">
    <source>
        <dbReference type="Proteomes" id="UP001201163"/>
    </source>
</evidence>
<evidence type="ECO:0000313" key="2">
    <source>
        <dbReference type="EMBL" id="KAH8995904.1"/>
    </source>
</evidence>
<dbReference type="AlphaFoldDB" id="A0AAD4QFU9"/>
<dbReference type="Gene3D" id="3.80.10.10">
    <property type="entry name" value="Ribonuclease Inhibitor"/>
    <property type="match status" value="1"/>
</dbReference>
<sequence>MTRLALLPLELVDMILAWARFEPQKATADSRTLVACSRVCKAWNMPAQALLFRDVPISLCHRRRSLLIRSLTQRPDLGRHIRSFGIEISSPPAPWGRDALQIKVSERFRHMVADFIVILTHSPNLARLTIDIDGELDSVDISKLVAVHLRHLHTLNWEGRPSSSVLYSFLALWPSIRYLRIDNLYFDPPPEDQRPASLRSLCVHDEPSEGFMTWLIPTGDEQPLRELHFESGLLSSRALKDVQAHAPTLHVLTVDKIPSQSLLDALTVLNEFAFCELPSAPVQLPRSVQRVRYHFKGPAWPRPHPLDPVAPHTREEIVSLEAAAAAASAGAPLIHATFSSLWSLL</sequence>